<keyword evidence="6" id="KW-1185">Reference proteome</keyword>
<evidence type="ECO:0000313" key="5">
    <source>
        <dbReference type="EMBL" id="EQC39344.1"/>
    </source>
</evidence>
<dbReference type="Gene3D" id="3.40.50.11720">
    <property type="entry name" value="3-Deoxy-D-manno-octulosonic-acid transferase, N-terminal domain"/>
    <property type="match status" value="1"/>
</dbReference>
<dbReference type="EMBL" id="JH767139">
    <property type="protein sequence ID" value="EQC39344.1"/>
    <property type="molecule type" value="Genomic_DNA"/>
</dbReference>
<evidence type="ECO:0000256" key="2">
    <source>
        <dbReference type="PIRSR" id="PIRSR639901-1"/>
    </source>
</evidence>
<feature type="domain" description="3-deoxy-D-manno-octulosonic-acid transferase N-terminal" evidence="4">
    <location>
        <begin position="51"/>
        <end position="241"/>
    </location>
</feature>
<dbReference type="STRING" id="1156394.T0QMM2"/>
<feature type="site" description="Transition state stabilizer" evidence="3">
    <location>
        <position position="240"/>
    </location>
</feature>
<feature type="site" description="Transition state stabilizer" evidence="3">
    <location>
        <position position="161"/>
    </location>
</feature>
<dbReference type="Pfam" id="PF04413">
    <property type="entry name" value="Glycos_transf_N"/>
    <property type="match status" value="1"/>
</dbReference>
<dbReference type="GO" id="GO:0016740">
    <property type="term" value="F:transferase activity"/>
    <property type="evidence" value="ECO:0007669"/>
    <property type="project" value="UniProtKB-KW"/>
</dbReference>
<feature type="active site" description="Proton acceptor" evidence="2">
    <location>
        <position position="81"/>
    </location>
</feature>
<dbReference type="InterPro" id="IPR007507">
    <property type="entry name" value="Glycos_transf_N"/>
</dbReference>
<evidence type="ECO:0000256" key="3">
    <source>
        <dbReference type="PIRSR" id="PIRSR639901-2"/>
    </source>
</evidence>
<dbReference type="GO" id="GO:0005886">
    <property type="term" value="C:plasma membrane"/>
    <property type="evidence" value="ECO:0007669"/>
    <property type="project" value="TreeGrafter"/>
</dbReference>
<dbReference type="AlphaFoldDB" id="T0QMM2"/>
<proteinExistence type="predicted"/>
<evidence type="ECO:0000259" key="4">
    <source>
        <dbReference type="Pfam" id="PF04413"/>
    </source>
</evidence>
<dbReference type="GeneID" id="19944276"/>
<organism evidence="5 6">
    <name type="scientific">Saprolegnia diclina (strain VS20)</name>
    <dbReference type="NCBI Taxonomy" id="1156394"/>
    <lineage>
        <taxon>Eukaryota</taxon>
        <taxon>Sar</taxon>
        <taxon>Stramenopiles</taxon>
        <taxon>Oomycota</taxon>
        <taxon>Saprolegniomycetes</taxon>
        <taxon>Saprolegniales</taxon>
        <taxon>Saprolegniaceae</taxon>
        <taxon>Saprolegnia</taxon>
    </lineage>
</organism>
<gene>
    <name evidence="5" type="ORF">SDRG_03549</name>
</gene>
<evidence type="ECO:0000313" key="6">
    <source>
        <dbReference type="Proteomes" id="UP000030762"/>
    </source>
</evidence>
<dbReference type="InParanoid" id="T0QMM2"/>
<dbReference type="InterPro" id="IPR038107">
    <property type="entry name" value="Glycos_transf_N_sf"/>
</dbReference>
<accession>T0QMM2</accession>
<dbReference type="RefSeq" id="XP_008607405.1">
    <property type="nucleotide sequence ID" value="XM_008609183.1"/>
</dbReference>
<evidence type="ECO:0000256" key="1">
    <source>
        <dbReference type="ARBA" id="ARBA00022679"/>
    </source>
</evidence>
<dbReference type="InterPro" id="IPR039901">
    <property type="entry name" value="Kdotransferase"/>
</dbReference>
<dbReference type="OrthoDB" id="308383at2759"/>
<sequence>MADATITYFGGMAEILEVKVYRALWHVCRPFVQWLVASKDLRRRVPLAATNERFGVTTTTADVFPSTGSGLVWIHGASVGECLSALPLIHALTHMHGARTASGTQRLDVLLTTTTPSARALLQERLRANPHAHCIFAPLDHLPFVQAFLSTWQPTAAIWVESELWPNMILEAAKRKMPMGLVNGRMSATSFGRWNSWLGRRLAQHLLAPFASLTLCQSPEDLYRFQALGVTSAKYVGDLKFLSAKQAVNAAARARLEDALQGRCVWVAVSTHDGEEAICVRAHMEIRRAHPGALLLLIPRHPHRCDAIQDGIHTTTPLRTQRRATDSTPKPDTDVFIVDVIGETQLYFDVSPIAFVGGSLVDVGGHNVLEPLRSGCAVLHGPHMDNCTSVLATLATIAAPIHCVDEASLASHVTRLLSTPTPSRCTSADATAPVQDALWAALAPFLERITQTSARGQSL</sequence>
<dbReference type="PANTHER" id="PTHR42755">
    <property type="entry name" value="3-DEOXY-MANNO-OCTULOSONATE CYTIDYLYLTRANSFERASE"/>
    <property type="match status" value="1"/>
</dbReference>
<dbReference type="OMA" id="FIKYEFW"/>
<protein>
    <recommendedName>
        <fullName evidence="4">3-deoxy-D-manno-octulosonic-acid transferase N-terminal domain-containing protein</fullName>
    </recommendedName>
</protein>
<dbReference type="Gene3D" id="3.40.50.2000">
    <property type="entry name" value="Glycogen Phosphorylase B"/>
    <property type="match status" value="1"/>
</dbReference>
<dbReference type="eggNOG" id="ENOG502QSA5">
    <property type="taxonomic scope" value="Eukaryota"/>
</dbReference>
<dbReference type="PANTHER" id="PTHR42755:SF1">
    <property type="entry name" value="3-DEOXY-D-MANNO-OCTULOSONIC ACID TRANSFERASE, MITOCHONDRIAL-RELATED"/>
    <property type="match status" value="1"/>
</dbReference>
<reference evidence="5 6" key="1">
    <citation type="submission" date="2012-04" db="EMBL/GenBank/DDBJ databases">
        <title>The Genome Sequence of Saprolegnia declina VS20.</title>
        <authorList>
            <consortium name="The Broad Institute Genome Sequencing Platform"/>
            <person name="Russ C."/>
            <person name="Nusbaum C."/>
            <person name="Tyler B."/>
            <person name="van West P."/>
            <person name="Dieguez-Uribeondo J."/>
            <person name="de Bruijn I."/>
            <person name="Tripathy S."/>
            <person name="Jiang R."/>
            <person name="Young S.K."/>
            <person name="Zeng Q."/>
            <person name="Gargeya S."/>
            <person name="Fitzgerald M."/>
            <person name="Haas B."/>
            <person name="Abouelleil A."/>
            <person name="Alvarado L."/>
            <person name="Arachchi H.M."/>
            <person name="Berlin A."/>
            <person name="Chapman S.B."/>
            <person name="Goldberg J."/>
            <person name="Griggs A."/>
            <person name="Gujja S."/>
            <person name="Hansen M."/>
            <person name="Howarth C."/>
            <person name="Imamovic A."/>
            <person name="Larimer J."/>
            <person name="McCowen C."/>
            <person name="Montmayeur A."/>
            <person name="Murphy C."/>
            <person name="Neiman D."/>
            <person name="Pearson M."/>
            <person name="Priest M."/>
            <person name="Roberts A."/>
            <person name="Saif S."/>
            <person name="Shea T."/>
            <person name="Sisk P."/>
            <person name="Sykes S."/>
            <person name="Wortman J."/>
            <person name="Nusbaum C."/>
            <person name="Birren B."/>
        </authorList>
    </citation>
    <scope>NUCLEOTIDE SEQUENCE [LARGE SCALE GENOMIC DNA]</scope>
    <source>
        <strain evidence="5 6">VS20</strain>
    </source>
</reference>
<dbReference type="GO" id="GO:0009245">
    <property type="term" value="P:lipid A biosynthetic process"/>
    <property type="evidence" value="ECO:0007669"/>
    <property type="project" value="TreeGrafter"/>
</dbReference>
<name>T0QMM2_SAPDV</name>
<keyword evidence="1" id="KW-0808">Transferase</keyword>
<dbReference type="Proteomes" id="UP000030762">
    <property type="component" value="Unassembled WGS sequence"/>
</dbReference>
<dbReference type="VEuPathDB" id="FungiDB:SDRG_03549"/>